<dbReference type="EMBL" id="CP054143">
    <property type="protein sequence ID" value="QKJ66555.1"/>
    <property type="molecule type" value="Genomic_DNA"/>
</dbReference>
<dbReference type="RefSeq" id="WP_173533059.1">
    <property type="nucleotide sequence ID" value="NZ_CP054143.1"/>
</dbReference>
<organism evidence="1 2">
    <name type="scientific">Deefgea piscis</name>
    <dbReference type="NCBI Taxonomy" id="2739061"/>
    <lineage>
        <taxon>Bacteria</taxon>
        <taxon>Pseudomonadati</taxon>
        <taxon>Pseudomonadota</taxon>
        <taxon>Betaproteobacteria</taxon>
        <taxon>Neisseriales</taxon>
        <taxon>Chitinibacteraceae</taxon>
        <taxon>Deefgea</taxon>
    </lineage>
</organism>
<protein>
    <submittedName>
        <fullName evidence="1">Uncharacterized protein</fullName>
    </submittedName>
</protein>
<evidence type="ECO:0000313" key="2">
    <source>
        <dbReference type="Proteomes" id="UP000504844"/>
    </source>
</evidence>
<accession>A0A6M8SN26</accession>
<keyword evidence="2" id="KW-1185">Reference proteome</keyword>
<gene>
    <name evidence="1" type="ORF">HQN60_07475</name>
</gene>
<dbReference type="AlphaFoldDB" id="A0A6M8SN26"/>
<evidence type="ECO:0000313" key="1">
    <source>
        <dbReference type="EMBL" id="QKJ66555.1"/>
    </source>
</evidence>
<sequence length="401" mass="45356">MTISTTLTAFDSRRFFDKAFVYGVQHGIISAERQTTIQTDLAKGMVQIANYFGTAYLRPDLELAIIRITNLISIYLEDHAQGDVQIGAQSLQNNSLLSHSKQGADMLRRLHAMPKETLLLQHGPASSDEQQSFLNEMSGETQISWPDYQAQLARGQAIQNLLDLGFWLAKKLQLASEEICDAEQLINTAMLLILAPKAAIKLPKRSEFDALIKAVKPKKVSENPERFALFFSDAPKKIEQIAQKEMARFIAQEWPKIRNNSFNLAHYYLKGGIDAISEYDEAIAKNWQRISHNDDNSVIATLFLLVATGQPVKSAMLKREASAMVQALREHGLNDAAVIEFIEHHVPVELREELTDFWLNDLKEDADTALANKDPEFPDLYMERAFKYLQNNCNTTWKGRS</sequence>
<proteinExistence type="predicted"/>
<dbReference type="KEGG" id="dee:HQN60_07475"/>
<dbReference type="Proteomes" id="UP000504844">
    <property type="component" value="Chromosome"/>
</dbReference>
<reference evidence="1 2" key="1">
    <citation type="submission" date="2020-05" db="EMBL/GenBank/DDBJ databases">
        <title>Complete genome sequence of Deefgea sp. D17.</title>
        <authorList>
            <person name="Bae J.-W."/>
            <person name="Han J.E."/>
        </authorList>
    </citation>
    <scope>NUCLEOTIDE SEQUENCE [LARGE SCALE GENOMIC DNA]</scope>
    <source>
        <strain evidence="1 2">D17</strain>
    </source>
</reference>
<name>A0A6M8SN26_9NEIS</name>